<dbReference type="Gene3D" id="2.60.300.12">
    <property type="entry name" value="HesB-like domain"/>
    <property type="match status" value="1"/>
</dbReference>
<dbReference type="GO" id="GO:0005739">
    <property type="term" value="C:mitochondrion"/>
    <property type="evidence" value="ECO:0007669"/>
    <property type="project" value="TreeGrafter"/>
</dbReference>
<name>A0A640KYJ9_LEITA</name>
<dbReference type="SUPFAM" id="SSF89360">
    <property type="entry name" value="HesB-like domain"/>
    <property type="match status" value="1"/>
</dbReference>
<keyword evidence="3" id="KW-0732">Signal</keyword>
<evidence type="ECO:0000313" key="4">
    <source>
        <dbReference type="EMBL" id="GET92637.1"/>
    </source>
</evidence>
<evidence type="ECO:0000256" key="1">
    <source>
        <dbReference type="ARBA" id="ARBA00006718"/>
    </source>
</evidence>
<organism evidence="4 5">
    <name type="scientific">Leishmania tarentolae</name>
    <name type="common">Sauroleishmania tarentolae</name>
    <dbReference type="NCBI Taxonomy" id="5689"/>
    <lineage>
        <taxon>Eukaryota</taxon>
        <taxon>Discoba</taxon>
        <taxon>Euglenozoa</taxon>
        <taxon>Kinetoplastea</taxon>
        <taxon>Metakinetoplastina</taxon>
        <taxon>Trypanosomatida</taxon>
        <taxon>Trypanosomatidae</taxon>
        <taxon>Leishmaniinae</taxon>
        <taxon>Leishmania</taxon>
        <taxon>lizard Leishmania</taxon>
    </lineage>
</organism>
<dbReference type="InterPro" id="IPR035903">
    <property type="entry name" value="HesB-like_dom_sf"/>
</dbReference>
<feature type="signal peptide" evidence="3">
    <location>
        <begin position="1"/>
        <end position="25"/>
    </location>
</feature>
<dbReference type="GO" id="GO:0005506">
    <property type="term" value="F:iron ion binding"/>
    <property type="evidence" value="ECO:0007669"/>
    <property type="project" value="TreeGrafter"/>
</dbReference>
<reference evidence="4" key="1">
    <citation type="submission" date="2019-11" db="EMBL/GenBank/DDBJ databases">
        <title>Leishmania tarentolae CDS.</title>
        <authorList>
            <person name="Goto Y."/>
            <person name="Yamagishi J."/>
        </authorList>
    </citation>
    <scope>NUCLEOTIDE SEQUENCE [LARGE SCALE GENOMIC DNA]</scope>
    <source>
        <strain evidence="4">Parrot Tar II</strain>
    </source>
</reference>
<dbReference type="EMBL" id="BLBS01000056">
    <property type="protein sequence ID" value="GET92637.1"/>
    <property type="molecule type" value="Genomic_DNA"/>
</dbReference>
<evidence type="ECO:0000256" key="2">
    <source>
        <dbReference type="SAM" id="MobiDB-lite"/>
    </source>
</evidence>
<evidence type="ECO:0000256" key="3">
    <source>
        <dbReference type="SAM" id="SignalP"/>
    </source>
</evidence>
<dbReference type="GO" id="GO:0016226">
    <property type="term" value="P:iron-sulfur cluster assembly"/>
    <property type="evidence" value="ECO:0007669"/>
    <property type="project" value="TreeGrafter"/>
</dbReference>
<feature type="compositionally biased region" description="Basic residues" evidence="2">
    <location>
        <begin position="321"/>
        <end position="331"/>
    </location>
</feature>
<dbReference type="AlphaFoldDB" id="A0A640KYJ9"/>
<evidence type="ECO:0008006" key="6">
    <source>
        <dbReference type="Google" id="ProtNLM"/>
    </source>
</evidence>
<dbReference type="PANTHER" id="PTHR43011">
    <property type="entry name" value="IRON-SULFUR CLUSTER ASSEMBLY 2 HOMOLOG, MITOCHONDRIAL"/>
    <property type="match status" value="1"/>
</dbReference>
<comment type="caution">
    <text evidence="4">The sequence shown here is derived from an EMBL/GenBank/DDBJ whole genome shotgun (WGS) entry which is preliminary data.</text>
</comment>
<dbReference type="PANTHER" id="PTHR43011:SF1">
    <property type="entry name" value="IRON-SULFUR CLUSTER ASSEMBLY 2 HOMOLOG, MITOCHONDRIAL"/>
    <property type="match status" value="1"/>
</dbReference>
<accession>A0A640KYJ9</accession>
<feature type="compositionally biased region" description="Low complexity" evidence="2">
    <location>
        <begin position="305"/>
        <end position="318"/>
    </location>
</feature>
<dbReference type="VEuPathDB" id="TriTrypDB:LtaPh_3514100"/>
<keyword evidence="5" id="KW-1185">Reference proteome</keyword>
<dbReference type="Proteomes" id="UP000419144">
    <property type="component" value="Unassembled WGS sequence"/>
</dbReference>
<dbReference type="GO" id="GO:0051537">
    <property type="term" value="F:2 iron, 2 sulfur cluster binding"/>
    <property type="evidence" value="ECO:0007669"/>
    <property type="project" value="TreeGrafter"/>
</dbReference>
<dbReference type="OrthoDB" id="1938621at2759"/>
<feature type="chain" id="PRO_5024978319" description="FeS cluster biogenesis domain-containing protein" evidence="3">
    <location>
        <begin position="26"/>
        <end position="331"/>
    </location>
</feature>
<sequence length="331" mass="36074">MLGCVRACLCLRFFFLESPLISSSAFHSLLLPFLDDFRASLTYRAYDRLRMHAHTNTHTHTHTHTPICTHEKKLQEECIVIRVFTDSSNDTCSLLLPGYPSAKFPGRVEMLRLSLRRWCTAAISGSPTSAAHGLPPASTLPDFYGKSFAISPRAWAQITRKNSEEGFSNDARYLRLAIDSGGCHGYIYKFSFETNEEFNREEDVAIAEVDAVLPSDEEFTGAQPSPRVVVDTLSASKLENATLDYHSELKGSAFVVVGNELVDESCACAMSFSIRKKERPSTAVLSSSVKGAPSGDGGAHVGSEDAAPPASDSLAANARPISRRSTARTTS</sequence>
<evidence type="ECO:0000313" key="5">
    <source>
        <dbReference type="Proteomes" id="UP000419144"/>
    </source>
</evidence>
<comment type="similarity">
    <text evidence="1">Belongs to the HesB/IscA family.</text>
</comment>
<gene>
    <name evidence="4" type="ORF">LtaPh_3514100</name>
</gene>
<feature type="region of interest" description="Disordered" evidence="2">
    <location>
        <begin position="283"/>
        <end position="331"/>
    </location>
</feature>
<dbReference type="GO" id="GO:0051539">
    <property type="term" value="F:4 iron, 4 sulfur cluster binding"/>
    <property type="evidence" value="ECO:0007669"/>
    <property type="project" value="TreeGrafter"/>
</dbReference>
<proteinExistence type="inferred from homology"/>
<protein>
    <recommendedName>
        <fullName evidence="6">FeS cluster biogenesis domain-containing protein</fullName>
    </recommendedName>
</protein>
<dbReference type="FunFam" id="2.60.300.12:FF:000013">
    <property type="entry name" value="Iron-sulfur assembly protein 2"/>
    <property type="match status" value="1"/>
</dbReference>